<dbReference type="InterPro" id="IPR011047">
    <property type="entry name" value="Quinoprotein_ADH-like_sf"/>
</dbReference>
<dbReference type="VEuPathDB" id="TriTrypDB:BSAL_31255"/>
<dbReference type="EMBL" id="CYKH01001904">
    <property type="protein sequence ID" value="CUG91311.1"/>
    <property type="molecule type" value="Genomic_DNA"/>
</dbReference>
<dbReference type="OrthoDB" id="1291858at2759"/>
<dbReference type="SUPFAM" id="SSF50998">
    <property type="entry name" value="Quinoprotein alcohol dehydrogenase-like"/>
    <property type="match status" value="1"/>
</dbReference>
<dbReference type="InterPro" id="IPR039694">
    <property type="entry name" value="WDR11"/>
</dbReference>
<dbReference type="Proteomes" id="UP000051952">
    <property type="component" value="Unassembled WGS sequence"/>
</dbReference>
<dbReference type="PANTHER" id="PTHR14593">
    <property type="entry name" value="WD REPEAT-CONTAINING PROTEIN 11"/>
    <property type="match status" value="1"/>
</dbReference>
<name>A0A0S4JPL5_BODSA</name>
<dbReference type="PANTHER" id="PTHR14593:SF5">
    <property type="entry name" value="WD REPEAT-CONTAINING PROTEIN 11"/>
    <property type="match status" value="1"/>
</dbReference>
<sequence>MAFHAVPTATLSTKIIPGGNGGLFHSASLDSSGRGAPGNNASENFCAKNCAAYGPQGLVAYCLPNGSGDVMIACTNSSQIVQTLSGHSHPVTCIVWHPPHVSAFHQHANQLYTADRRGYVVLWDVAEGVMERTLCLPGHRSVRCMSLSSNRQLLIVLAKDNTSYVFDALLSDPNPIPNAGIPLDPNNRRNHLSFSPSAFLFAPLVDRSTAAVVLGDRVRLISNIDALIVGGGNTASVHHLDPHDVHGGSGLGAPSPKDSVGPWAKDVIFDSEDGQETVIDICFSRAIPEVLFLASRHWVSLYDWRLQMMLKEQIVWSTKRDVEFVSIYPVSPQSIEEDGRLLPHLFGLTSDGRMTAWYITSMDTFQTASCDSRGVRIPSKNVHCACQSEMRSTDFCVLFTDGSIAMWRFLTDERCWTLTGYIEVPIQRPVAVCGIAFSEQHSASAFLGGAAAPLSLSLPDVGPASNGLHSPTTSPVSPSLALAATEGGAASTTSPPPVRICGLEYGDRSIRQRLIVAGLDSGDLVVQNAMFNIAQRKFTIVHAGTTKILQLAPHVDDLLWVATCRTAGPNRHYLQVALLSARSGELQRVLRDPSPLPEPSMLSTMSLDDTRTFMLLGFVNGSFEVWNVETRNLLFVHNGNSIHHVSWGPLAAKLDKNYGAFQLVVAMMEEGGGAQFFRVDKDRATRLRELLPIRVGGGGGSTIAYSAVVGGDLVCADSSVGASVVKGVGEATKWASLQQVPQRVAPTNIVSSVSPSSGGGSSSSSRSMRGSLSSTSPSMALIGFEDGSFGVWDTVTCKRLGMSKTHRTAEGRQPLGWLDGAVIALTPSGSIYLMYTDCETVNSSFMTRSLRRPMQSIAFMRPNHAMYLRSKWEMCAVRGREVLANRHSKDFPMWSLRLSQASVMSLTNTTTYLIQNIAQPLPCRGPLGQVITPTIMTLVEELELYADTMLPDRVASLLKVSAERCAMEAAACLVAQFCGQKEKLHFWALVRYWRHSWEKNADAILEFSKGDADSVSEACLDEGGSVDALDSAFLQQWAHDILCPSQTAVPFGPMSPLFAPDKYSEALAPVDIVEMNRKCLIALRRYALNSLRGHNVDDSEARLVMSRELLSLGDHAAACELLIDANIEHPSFDRFATLAIAIAGAAQQQQGYAAQMLELTSKRAAAMLLAKGDVDGAAEKFSMIGEHYEASLALQSRGLWNGAALVARLSPMTESCRGELLHRYATHCAQRGEGLVAARMLLGLKAPRQALVILADCAPLTDVAGLFAVALARQYAMLSESCLSSIVASPFRSSHAGTTSHQQEVSPCETFGQLLIALLGDYENHLKSVGNVFCQQLVATLIAGLRPPELPADSGHVVVD</sequence>
<dbReference type="SMART" id="SM00320">
    <property type="entry name" value="WD40"/>
    <property type="match status" value="3"/>
</dbReference>
<accession>A0A0S4JPL5</accession>
<dbReference type="Pfam" id="PF00400">
    <property type="entry name" value="WD40"/>
    <property type="match status" value="1"/>
</dbReference>
<dbReference type="Gene3D" id="2.130.10.10">
    <property type="entry name" value="YVTN repeat-like/Quinoprotein amine dehydrogenase"/>
    <property type="match status" value="2"/>
</dbReference>
<reference evidence="3" key="1">
    <citation type="submission" date="2015-09" db="EMBL/GenBank/DDBJ databases">
        <authorList>
            <consortium name="Pathogen Informatics"/>
        </authorList>
    </citation>
    <scope>NUCLEOTIDE SEQUENCE [LARGE SCALE GENOMIC DNA]</scope>
    <source>
        <strain evidence="3">Lake Konstanz</strain>
    </source>
</reference>
<gene>
    <name evidence="2" type="ORF">BSAL_31255</name>
</gene>
<evidence type="ECO:0000313" key="3">
    <source>
        <dbReference type="Proteomes" id="UP000051952"/>
    </source>
</evidence>
<protein>
    <submittedName>
        <fullName evidence="2">WD40 repeat-containing protein, putative</fullName>
    </submittedName>
</protein>
<organism evidence="2 3">
    <name type="scientific">Bodo saltans</name>
    <name type="common">Flagellated protozoan</name>
    <dbReference type="NCBI Taxonomy" id="75058"/>
    <lineage>
        <taxon>Eukaryota</taxon>
        <taxon>Discoba</taxon>
        <taxon>Euglenozoa</taxon>
        <taxon>Kinetoplastea</taxon>
        <taxon>Metakinetoplastina</taxon>
        <taxon>Eubodonida</taxon>
        <taxon>Bodonidae</taxon>
        <taxon>Bodo</taxon>
    </lineage>
</organism>
<feature type="region of interest" description="Disordered" evidence="1">
    <location>
        <begin position="748"/>
        <end position="772"/>
    </location>
</feature>
<dbReference type="SUPFAM" id="SSF50978">
    <property type="entry name" value="WD40 repeat-like"/>
    <property type="match status" value="1"/>
</dbReference>
<evidence type="ECO:0000256" key="1">
    <source>
        <dbReference type="SAM" id="MobiDB-lite"/>
    </source>
</evidence>
<dbReference type="InterPro" id="IPR036322">
    <property type="entry name" value="WD40_repeat_dom_sf"/>
</dbReference>
<evidence type="ECO:0000313" key="2">
    <source>
        <dbReference type="EMBL" id="CUG91311.1"/>
    </source>
</evidence>
<keyword evidence="3" id="KW-1185">Reference proteome</keyword>
<dbReference type="GO" id="GO:0005737">
    <property type="term" value="C:cytoplasm"/>
    <property type="evidence" value="ECO:0007669"/>
    <property type="project" value="TreeGrafter"/>
</dbReference>
<proteinExistence type="predicted"/>
<dbReference type="InterPro" id="IPR001680">
    <property type="entry name" value="WD40_rpt"/>
</dbReference>
<feature type="compositionally biased region" description="Low complexity" evidence="1">
    <location>
        <begin position="750"/>
        <end position="772"/>
    </location>
</feature>
<dbReference type="InterPro" id="IPR015943">
    <property type="entry name" value="WD40/YVTN_repeat-like_dom_sf"/>
</dbReference>
<dbReference type="OMA" id="LMDITHS"/>